<accession>A0ABS2V1X0</accession>
<proteinExistence type="predicted"/>
<dbReference type="Pfam" id="PF02371">
    <property type="entry name" value="Transposase_20"/>
    <property type="match status" value="1"/>
</dbReference>
<dbReference type="NCBIfam" id="NF033542">
    <property type="entry name" value="transpos_IS110"/>
    <property type="match status" value="1"/>
</dbReference>
<name>A0ABS2V1X0_9ACTN</name>
<dbReference type="InterPro" id="IPR047650">
    <property type="entry name" value="Transpos_IS110"/>
</dbReference>
<reference evidence="3 4" key="1">
    <citation type="journal article" date="2016" name="Arch. Microbiol.">
        <title>Streptomyces zhihengii sp. nov., isolated from rhizospheric soil of Psammosilene tunicoides.</title>
        <authorList>
            <person name="Huang M.J."/>
            <person name="Fei J.J."/>
            <person name="Salam N."/>
            <person name="Kim C.J."/>
            <person name="Hozzein W.N."/>
            <person name="Xiao M."/>
            <person name="Huang H.Q."/>
            <person name="Li W.J."/>
        </authorList>
    </citation>
    <scope>NUCLEOTIDE SEQUENCE [LARGE SCALE GENOMIC DNA]</scope>
    <source>
        <strain evidence="3 4">YIM T102</strain>
    </source>
</reference>
<dbReference type="Proteomes" id="UP000664109">
    <property type="component" value="Unassembled WGS sequence"/>
</dbReference>
<evidence type="ECO:0000259" key="2">
    <source>
        <dbReference type="Pfam" id="PF02371"/>
    </source>
</evidence>
<dbReference type="InterPro" id="IPR003346">
    <property type="entry name" value="Transposase_20"/>
</dbReference>
<protein>
    <submittedName>
        <fullName evidence="3">IS110 family transposase</fullName>
    </submittedName>
</protein>
<dbReference type="EMBL" id="JAFEJA010000002">
    <property type="protein sequence ID" value="MBM9623836.1"/>
    <property type="molecule type" value="Genomic_DNA"/>
</dbReference>
<comment type="caution">
    <text evidence="3">The sequence shown here is derived from an EMBL/GenBank/DDBJ whole genome shotgun (WGS) entry which is preliminary data.</text>
</comment>
<dbReference type="Pfam" id="PF01548">
    <property type="entry name" value="DEDD_Tnp_IS110"/>
    <property type="match status" value="1"/>
</dbReference>
<dbReference type="RefSeq" id="WP_205377910.1">
    <property type="nucleotide sequence ID" value="NZ_JAFEJA010000002.1"/>
</dbReference>
<feature type="domain" description="Transposase IS110-like N-terminal" evidence="1">
    <location>
        <begin position="11"/>
        <end position="156"/>
    </location>
</feature>
<keyword evidence="4" id="KW-1185">Reference proteome</keyword>
<evidence type="ECO:0000259" key="1">
    <source>
        <dbReference type="Pfam" id="PF01548"/>
    </source>
</evidence>
<feature type="domain" description="Transposase IS116/IS110/IS902 C-terminal" evidence="2">
    <location>
        <begin position="230"/>
        <end position="313"/>
    </location>
</feature>
<evidence type="ECO:0000313" key="3">
    <source>
        <dbReference type="EMBL" id="MBM9623836.1"/>
    </source>
</evidence>
<dbReference type="PANTHER" id="PTHR33055">
    <property type="entry name" value="TRANSPOSASE FOR INSERTION SEQUENCE ELEMENT IS1111A"/>
    <property type="match status" value="1"/>
</dbReference>
<dbReference type="PANTHER" id="PTHR33055:SF16">
    <property type="entry name" value="TRANSPOSASE FOR INSERTION SEQUENCE ELEMENT IS1547"/>
    <property type="match status" value="1"/>
</dbReference>
<dbReference type="InterPro" id="IPR002525">
    <property type="entry name" value="Transp_IS110-like_N"/>
</dbReference>
<sequence>MLSSSITSVTLGVDTHADVHVAAALDQLGRRLGTLTVPATPEGYASLESWAANMGIIEQVGLEGTGCYGAGLSRWMRQRGHRVVEVNRPDRQTRRRRGKSDAVDAEAAARAVQAGVATAIPKTGDGAVEMIRTLRVARRSAMKARTQAVNQLKSLIVTAPDTLRERIRGLHRSELIRTVTRWRAGAEPDTLTAVTKLAMKSIALRYQQLSDETSELDRHLHRLVGQAAAELLAVKGLGAGTVAALLIAVGDNPERLRSESAFAHLCGVAPIPASSGKTSRHRLNRGGDRQANHALYMITVTRMAWEPRTRAYVARRTAEGKTKSEIIRCLKRHIAREIYRLLVPRIPVHPPSQRDLATAA</sequence>
<evidence type="ECO:0000313" key="4">
    <source>
        <dbReference type="Proteomes" id="UP000664109"/>
    </source>
</evidence>
<gene>
    <name evidence="3" type="ORF">JE024_35190</name>
</gene>
<organism evidence="3 4">
    <name type="scientific">Streptomyces zhihengii</name>
    <dbReference type="NCBI Taxonomy" id="1818004"/>
    <lineage>
        <taxon>Bacteria</taxon>
        <taxon>Bacillati</taxon>
        <taxon>Actinomycetota</taxon>
        <taxon>Actinomycetes</taxon>
        <taxon>Kitasatosporales</taxon>
        <taxon>Streptomycetaceae</taxon>
        <taxon>Streptomyces</taxon>
    </lineage>
</organism>